<accession>A0A9Q5MZ73</accession>
<reference evidence="2" key="1">
    <citation type="submission" date="2016-06" db="EMBL/GenBank/DDBJ databases">
        <title>Draft Genome sequence of the fungus Inonotus baumii.</title>
        <authorList>
            <person name="Zhu H."/>
            <person name="Lin W."/>
        </authorList>
    </citation>
    <scope>NUCLEOTIDE SEQUENCE</scope>
    <source>
        <strain evidence="2">821</strain>
    </source>
</reference>
<protein>
    <submittedName>
        <fullName evidence="2">Uncharacterized protein</fullName>
    </submittedName>
</protein>
<evidence type="ECO:0000256" key="1">
    <source>
        <dbReference type="SAM" id="Phobius"/>
    </source>
</evidence>
<dbReference type="Proteomes" id="UP000757232">
    <property type="component" value="Unassembled WGS sequence"/>
</dbReference>
<organism evidence="2 3">
    <name type="scientific">Sanghuangporus baumii</name>
    <name type="common">Phellinus baumii</name>
    <dbReference type="NCBI Taxonomy" id="108892"/>
    <lineage>
        <taxon>Eukaryota</taxon>
        <taxon>Fungi</taxon>
        <taxon>Dikarya</taxon>
        <taxon>Basidiomycota</taxon>
        <taxon>Agaricomycotina</taxon>
        <taxon>Agaricomycetes</taxon>
        <taxon>Hymenochaetales</taxon>
        <taxon>Hymenochaetaceae</taxon>
        <taxon>Sanghuangporus</taxon>
    </lineage>
</organism>
<keyword evidence="1" id="KW-0812">Transmembrane</keyword>
<dbReference type="OrthoDB" id="10501655at2759"/>
<gene>
    <name evidence="2" type="ORF">A7U60_g7992</name>
</gene>
<dbReference type="EMBL" id="LNZH02000212">
    <property type="protein sequence ID" value="OCB85035.1"/>
    <property type="molecule type" value="Genomic_DNA"/>
</dbReference>
<feature type="transmembrane region" description="Helical" evidence="1">
    <location>
        <begin position="194"/>
        <end position="213"/>
    </location>
</feature>
<name>A0A9Q5MZ73_SANBA</name>
<keyword evidence="3" id="KW-1185">Reference proteome</keyword>
<proteinExistence type="predicted"/>
<dbReference type="AlphaFoldDB" id="A0A9Q5MZ73"/>
<feature type="transmembrane region" description="Helical" evidence="1">
    <location>
        <begin position="109"/>
        <end position="136"/>
    </location>
</feature>
<evidence type="ECO:0000313" key="2">
    <source>
        <dbReference type="EMBL" id="OCB85035.1"/>
    </source>
</evidence>
<evidence type="ECO:0000313" key="3">
    <source>
        <dbReference type="Proteomes" id="UP000757232"/>
    </source>
</evidence>
<feature type="transmembrane region" description="Helical" evidence="1">
    <location>
        <begin position="148"/>
        <end position="166"/>
    </location>
</feature>
<comment type="caution">
    <text evidence="2">The sequence shown here is derived from an EMBL/GenBank/DDBJ whole genome shotgun (WGS) entry which is preliminary data.</text>
</comment>
<keyword evidence="1" id="KW-1133">Transmembrane helix</keyword>
<feature type="transmembrane region" description="Helical" evidence="1">
    <location>
        <begin position="34"/>
        <end position="53"/>
    </location>
</feature>
<feature type="transmembrane region" description="Helical" evidence="1">
    <location>
        <begin position="81"/>
        <end position="97"/>
    </location>
</feature>
<sequence>MSVLNASMPLQIRSDADAIDPSVVQLFISESTTVQYFNVALVTVIVYHSIITLDKEVKSHRNPALAEILTRLFFVRSQIKYFWLSPCSSVSIVYFASTDLQRASEGRFLFWAGGLADLATIVLIDYILLIRVLALWDKDKKLSIALKILLGLEAGLGLGILIYSAIFEEIAVGSLAEGMTICVGHRNPPRTMAIISWLIPMTYGSILLCLALYKATEYWKLSAGFKGFHLIVDISIVGINLFAANLLSAAGSPTLLCVLGGQLLINLKQAGEKGLNGGTNYMPRSVSDIDFGENGVNDEQLSGQEGSV</sequence>
<keyword evidence="1" id="KW-0472">Membrane</keyword>
<feature type="transmembrane region" description="Helical" evidence="1">
    <location>
        <begin position="225"/>
        <end position="243"/>
    </location>
</feature>